<reference evidence="1 2" key="1">
    <citation type="submission" date="2020-08" db="EMBL/GenBank/DDBJ databases">
        <title>A Genomic Blueprint of the Chicken Gut Microbiome.</title>
        <authorList>
            <person name="Gilroy R."/>
            <person name="Ravi A."/>
            <person name="Getino M."/>
            <person name="Pursley I."/>
            <person name="Horton D.L."/>
            <person name="Alikhan N.-F."/>
            <person name="Baker D."/>
            <person name="Gharbi K."/>
            <person name="Hall N."/>
            <person name="Watson M."/>
            <person name="Adriaenssens E.M."/>
            <person name="Foster-Nyarko E."/>
            <person name="Jarju S."/>
            <person name="Secka A."/>
            <person name="Antonio M."/>
            <person name="Oren A."/>
            <person name="Chaudhuri R."/>
            <person name="La Ragione R.M."/>
            <person name="Hildebrand F."/>
            <person name="Pallen M.J."/>
        </authorList>
    </citation>
    <scope>NUCLEOTIDE SEQUENCE [LARGE SCALE GENOMIC DNA]</scope>
    <source>
        <strain evidence="1 2">Sa3CUA8</strain>
    </source>
</reference>
<dbReference type="EMBL" id="JACSQY010000005">
    <property type="protein sequence ID" value="MBD7908377.1"/>
    <property type="molecule type" value="Genomic_DNA"/>
</dbReference>
<dbReference type="Proteomes" id="UP000659496">
    <property type="component" value="Unassembled WGS sequence"/>
</dbReference>
<name>A0ABR8PJQ3_9BACL</name>
<dbReference type="InterPro" id="IPR011055">
    <property type="entry name" value="Dup_hybrid_motif"/>
</dbReference>
<evidence type="ECO:0000313" key="1">
    <source>
        <dbReference type="EMBL" id="MBD7908377.1"/>
    </source>
</evidence>
<organism evidence="1 2">
    <name type="scientific">Sporosarcina gallistercoris</name>
    <dbReference type="NCBI Taxonomy" id="2762245"/>
    <lineage>
        <taxon>Bacteria</taxon>
        <taxon>Bacillati</taxon>
        <taxon>Bacillota</taxon>
        <taxon>Bacilli</taxon>
        <taxon>Bacillales</taxon>
        <taxon>Caryophanaceae</taxon>
        <taxon>Sporosarcina</taxon>
    </lineage>
</organism>
<accession>A0ABR8PJQ3</accession>
<protein>
    <recommendedName>
        <fullName evidence="3">M23 family metallopeptidase</fullName>
    </recommendedName>
</protein>
<dbReference type="SUPFAM" id="SSF51261">
    <property type="entry name" value="Duplicated hybrid motif"/>
    <property type="match status" value="1"/>
</dbReference>
<evidence type="ECO:0008006" key="3">
    <source>
        <dbReference type="Google" id="ProtNLM"/>
    </source>
</evidence>
<dbReference type="RefSeq" id="WP_191689522.1">
    <property type="nucleotide sequence ID" value="NZ_JACSQY010000005.1"/>
</dbReference>
<keyword evidence="2" id="KW-1185">Reference proteome</keyword>
<evidence type="ECO:0000313" key="2">
    <source>
        <dbReference type="Proteomes" id="UP000659496"/>
    </source>
</evidence>
<proteinExistence type="predicted"/>
<comment type="caution">
    <text evidence="1">The sequence shown here is derived from an EMBL/GenBank/DDBJ whole genome shotgun (WGS) entry which is preliminary data.</text>
</comment>
<gene>
    <name evidence="1" type="ORF">H9659_08550</name>
</gene>
<sequence length="183" mass="19944">MRGKTKWILALVFTVSILGVAKLERLGVMERPVTQYLSTGQDFVAMKKWVASMIDSEESGMIQVSGDVEAVDPFAAYESMQPYKSGVILSYPEPLPIAARGSGLIVFTGFTRQSGKTLTVQYDNGDEVTYGFVGSFAKLPYTAVDKGDTLAVMDEGTMYLKVKRDGLVLDSTLLPAFFSEVSP</sequence>